<dbReference type="Proteomes" id="UP000654604">
    <property type="component" value="Unassembled WGS sequence"/>
</dbReference>
<dbReference type="EMBL" id="JADEWC010000024">
    <property type="protein sequence ID" value="MBE9223153.1"/>
    <property type="molecule type" value="Genomic_DNA"/>
</dbReference>
<comment type="caution">
    <text evidence="1">The sequence shown here is derived from an EMBL/GenBank/DDBJ whole genome shotgun (WGS) entry which is preliminary data.</text>
</comment>
<evidence type="ECO:0000313" key="1">
    <source>
        <dbReference type="EMBL" id="MBE9223153.1"/>
    </source>
</evidence>
<name>A0ABR9V5I8_9CHRO</name>
<gene>
    <name evidence="1" type="ORF">IQ215_10645</name>
</gene>
<proteinExistence type="predicted"/>
<sequence>MYESGSTIDFCAQDLEREILDRFRHTVDILPSDCKIFREPWDSSTIVCLDFSLCPYQLEIVKEKVAILIDGAKQLHLGKSIVFRYNNQLKAFRQVP</sequence>
<organism evidence="1 2">
    <name type="scientific">Cyanobacterium stanieri LEGE 03274</name>
    <dbReference type="NCBI Taxonomy" id="1828756"/>
    <lineage>
        <taxon>Bacteria</taxon>
        <taxon>Bacillati</taxon>
        <taxon>Cyanobacteriota</taxon>
        <taxon>Cyanophyceae</taxon>
        <taxon>Oscillatoriophycideae</taxon>
        <taxon>Chroococcales</taxon>
        <taxon>Geminocystaceae</taxon>
        <taxon>Cyanobacterium</taxon>
    </lineage>
</organism>
<dbReference type="RefSeq" id="WP_193801295.1">
    <property type="nucleotide sequence ID" value="NZ_JADEWC010000024.1"/>
</dbReference>
<accession>A0ABR9V5I8</accession>
<evidence type="ECO:0000313" key="2">
    <source>
        <dbReference type="Proteomes" id="UP000654604"/>
    </source>
</evidence>
<keyword evidence="2" id="KW-1185">Reference proteome</keyword>
<protein>
    <submittedName>
        <fullName evidence="1">Uncharacterized protein</fullName>
    </submittedName>
</protein>
<reference evidence="1 2" key="1">
    <citation type="submission" date="2020-10" db="EMBL/GenBank/DDBJ databases">
        <authorList>
            <person name="Castelo-Branco R."/>
            <person name="Eusebio N."/>
            <person name="Adriana R."/>
            <person name="Vieira A."/>
            <person name="Brugerolle De Fraissinette N."/>
            <person name="Rezende De Castro R."/>
            <person name="Schneider M.P."/>
            <person name="Vasconcelos V."/>
            <person name="Leao P.N."/>
        </authorList>
    </citation>
    <scope>NUCLEOTIDE SEQUENCE [LARGE SCALE GENOMIC DNA]</scope>
    <source>
        <strain evidence="1 2">LEGE 03274</strain>
    </source>
</reference>